<name>A0A6B0UVE6_IXORI</name>
<keyword evidence="1" id="KW-0812">Transmembrane</keyword>
<sequence length="151" mass="16854">MLNILVVISSILYGSRSILYLTIQGTATVLFLGIFMADRKSVIPGGGLEAGTCGRRVVTGVGIVLSKFNVSFKVQYTTGLIYCCLGSLIFISNTLQYMFRTDSIFRLLTLNFRAVRMSRKNVYFLLCGPRSTVTRCWSACQSFLLARWHVV</sequence>
<evidence type="ECO:0000256" key="1">
    <source>
        <dbReference type="SAM" id="Phobius"/>
    </source>
</evidence>
<organism evidence="2">
    <name type="scientific">Ixodes ricinus</name>
    <name type="common">Common tick</name>
    <name type="synonym">Acarus ricinus</name>
    <dbReference type="NCBI Taxonomy" id="34613"/>
    <lineage>
        <taxon>Eukaryota</taxon>
        <taxon>Metazoa</taxon>
        <taxon>Ecdysozoa</taxon>
        <taxon>Arthropoda</taxon>
        <taxon>Chelicerata</taxon>
        <taxon>Arachnida</taxon>
        <taxon>Acari</taxon>
        <taxon>Parasitiformes</taxon>
        <taxon>Ixodida</taxon>
        <taxon>Ixodoidea</taxon>
        <taxon>Ixodidae</taxon>
        <taxon>Ixodinae</taxon>
        <taxon>Ixodes</taxon>
    </lineage>
</organism>
<feature type="transmembrane region" description="Helical" evidence="1">
    <location>
        <begin position="79"/>
        <end position="99"/>
    </location>
</feature>
<keyword evidence="1" id="KW-1133">Transmembrane helix</keyword>
<protein>
    <submittedName>
        <fullName evidence="2">Uncharacterized protein</fullName>
    </submittedName>
</protein>
<dbReference type="EMBL" id="GIFC01011666">
    <property type="protein sequence ID" value="MXU93749.1"/>
    <property type="molecule type" value="Transcribed_RNA"/>
</dbReference>
<proteinExistence type="predicted"/>
<feature type="transmembrane region" description="Helical" evidence="1">
    <location>
        <begin position="18"/>
        <end position="37"/>
    </location>
</feature>
<dbReference type="AlphaFoldDB" id="A0A6B0UVE6"/>
<keyword evidence="1" id="KW-0472">Membrane</keyword>
<evidence type="ECO:0000313" key="2">
    <source>
        <dbReference type="EMBL" id="MXU93749.1"/>
    </source>
</evidence>
<accession>A0A6B0UVE6</accession>
<reference evidence="2" key="1">
    <citation type="submission" date="2019-12" db="EMBL/GenBank/DDBJ databases">
        <title>An insight into the sialome of adult female Ixodes ricinus ticks feeding for 6 days.</title>
        <authorList>
            <person name="Perner J."/>
            <person name="Ribeiro J.M.C."/>
        </authorList>
    </citation>
    <scope>NUCLEOTIDE SEQUENCE</scope>
    <source>
        <strain evidence="2">Semi-engorged</strain>
        <tissue evidence="2">Salivary glands</tissue>
    </source>
</reference>